<dbReference type="Proteomes" id="UP001239445">
    <property type="component" value="Unassembled WGS sequence"/>
</dbReference>
<evidence type="ECO:0000313" key="1">
    <source>
        <dbReference type="EMBL" id="KAK1760355.1"/>
    </source>
</evidence>
<name>A0AAJ0BLA8_9PEZI</name>
<sequence length="516" mass="54435">MSFRHFWHRTTCGLRNMFWAPVVFTVLVVAIVPAAVVTSRAHAQSTVGVQWNTIATDRGDHLPDFSFCGYHASDDPLPSNSSVSANILLAEGGDQTARIQNALNSVASAGGGVVVLGPGEFALSAQGLVVPSGVVLRGSGVGQTLLKCGKLDKAPLVSLGSNDTSSDGVLPFLVANIVDRYIPIGTAQLTVDNATGFVAGQNVFVQRTVTDEWVRANGMADLVLDGKQQTWLKSGLVVKQPRKIKSVSDSTISLDVPLTDALDTTNNLMQASIVAYNPPTNASEIGIEDLSITLSPTCSGAVLGTACDNPAVSFGPWTVDSWARNLEITGFNSFVEVQYNASRLTVQDVAMYRDANAKDAGNTDSALSADVLIQGTQVLVADCSQRGLASARSFSVMTGSLVPGPNAVLRHSAPSDDQIIFPHQRWAHGLLVEDTSSSVRLINRATNGTGHGWAINAGVGWNLRGTTLIQSPPLGVNWCIGCSGKIDNRSNGTFLQTGQAVEPRSLFAAQLQARRG</sequence>
<organism evidence="1 2">
    <name type="scientific">Echria macrotheca</name>
    <dbReference type="NCBI Taxonomy" id="438768"/>
    <lineage>
        <taxon>Eukaryota</taxon>
        <taxon>Fungi</taxon>
        <taxon>Dikarya</taxon>
        <taxon>Ascomycota</taxon>
        <taxon>Pezizomycotina</taxon>
        <taxon>Sordariomycetes</taxon>
        <taxon>Sordariomycetidae</taxon>
        <taxon>Sordariales</taxon>
        <taxon>Schizotheciaceae</taxon>
        <taxon>Echria</taxon>
    </lineage>
</organism>
<dbReference type="InterPro" id="IPR012334">
    <property type="entry name" value="Pectin_lyas_fold"/>
</dbReference>
<reference evidence="1" key="1">
    <citation type="submission" date="2023-06" db="EMBL/GenBank/DDBJ databases">
        <title>Genome-scale phylogeny and comparative genomics of the fungal order Sordariales.</title>
        <authorList>
            <consortium name="Lawrence Berkeley National Laboratory"/>
            <person name="Hensen N."/>
            <person name="Bonometti L."/>
            <person name="Westerberg I."/>
            <person name="Brannstrom I.O."/>
            <person name="Guillou S."/>
            <person name="Cros-Aarteil S."/>
            <person name="Calhoun S."/>
            <person name="Haridas S."/>
            <person name="Kuo A."/>
            <person name="Mondo S."/>
            <person name="Pangilinan J."/>
            <person name="Riley R."/>
            <person name="Labutti K."/>
            <person name="Andreopoulos B."/>
            <person name="Lipzen A."/>
            <person name="Chen C."/>
            <person name="Yanf M."/>
            <person name="Daum C."/>
            <person name="Ng V."/>
            <person name="Clum A."/>
            <person name="Steindorff A."/>
            <person name="Ohm R."/>
            <person name="Martin F."/>
            <person name="Silar P."/>
            <person name="Natvig D."/>
            <person name="Lalanne C."/>
            <person name="Gautier V."/>
            <person name="Ament-Velasquez S.L."/>
            <person name="Kruys A."/>
            <person name="Hutchinson M.I."/>
            <person name="Powell A.J."/>
            <person name="Barry K."/>
            <person name="Miller A.N."/>
            <person name="Grigoriev I.V."/>
            <person name="Debuchy R."/>
            <person name="Gladieux P."/>
            <person name="Thoren M.H."/>
            <person name="Johannesson H."/>
        </authorList>
    </citation>
    <scope>NUCLEOTIDE SEQUENCE</scope>
    <source>
        <strain evidence="1">PSN4</strain>
    </source>
</reference>
<dbReference type="Gene3D" id="2.160.20.10">
    <property type="entry name" value="Single-stranded right-handed beta-helix, Pectin lyase-like"/>
    <property type="match status" value="1"/>
</dbReference>
<proteinExistence type="predicted"/>
<comment type="caution">
    <text evidence="1">The sequence shown here is derived from an EMBL/GenBank/DDBJ whole genome shotgun (WGS) entry which is preliminary data.</text>
</comment>
<evidence type="ECO:0008006" key="3">
    <source>
        <dbReference type="Google" id="ProtNLM"/>
    </source>
</evidence>
<accession>A0AAJ0BLA8</accession>
<dbReference type="AlphaFoldDB" id="A0AAJ0BLA8"/>
<dbReference type="SUPFAM" id="SSF51126">
    <property type="entry name" value="Pectin lyase-like"/>
    <property type="match status" value="1"/>
</dbReference>
<dbReference type="EMBL" id="MU839827">
    <property type="protein sequence ID" value="KAK1760355.1"/>
    <property type="molecule type" value="Genomic_DNA"/>
</dbReference>
<protein>
    <recommendedName>
        <fullName evidence="3">Pectate lyase superfamily protein domain-containing protein</fullName>
    </recommendedName>
</protein>
<keyword evidence="2" id="KW-1185">Reference proteome</keyword>
<dbReference type="InterPro" id="IPR011050">
    <property type="entry name" value="Pectin_lyase_fold/virulence"/>
</dbReference>
<evidence type="ECO:0000313" key="2">
    <source>
        <dbReference type="Proteomes" id="UP001239445"/>
    </source>
</evidence>
<gene>
    <name evidence="1" type="ORF">QBC47DRAFT_366928</name>
</gene>